<evidence type="ECO:0000313" key="2">
    <source>
        <dbReference type="EMBL" id="KMO73476.1"/>
    </source>
</evidence>
<feature type="transmembrane region" description="Helical" evidence="1">
    <location>
        <begin position="115"/>
        <end position="136"/>
    </location>
</feature>
<evidence type="ECO:0000313" key="3">
    <source>
        <dbReference type="Proteomes" id="UP000036513"/>
    </source>
</evidence>
<gene>
    <name evidence="2" type="ORF">MCHLDSM_03822</name>
</gene>
<dbReference type="PATRIC" id="fig|37916.4.peg.3776"/>
<reference evidence="2 3" key="1">
    <citation type="journal article" date="2015" name="Genome Biol. Evol.">
        <title>Characterization of Three Mycobacterium spp. with Potential Use in Bioremediation by Genome Sequencing and Comparative Genomics.</title>
        <authorList>
            <person name="Das S."/>
            <person name="Pettersson B.M."/>
            <person name="Behra P.R."/>
            <person name="Ramesh M."/>
            <person name="Dasgupta S."/>
            <person name="Bhattacharya A."/>
            <person name="Kirsebom L.A."/>
        </authorList>
    </citation>
    <scope>NUCLEOTIDE SEQUENCE [LARGE SCALE GENOMIC DNA]</scope>
    <source>
        <strain evidence="2 3">DSM 43826</strain>
    </source>
</reference>
<organism evidence="2 3">
    <name type="scientific">Mycolicibacterium chlorophenolicum</name>
    <dbReference type="NCBI Taxonomy" id="37916"/>
    <lineage>
        <taxon>Bacteria</taxon>
        <taxon>Bacillati</taxon>
        <taxon>Actinomycetota</taxon>
        <taxon>Actinomycetes</taxon>
        <taxon>Mycobacteriales</taxon>
        <taxon>Mycobacteriaceae</taxon>
        <taxon>Mycolicibacterium</taxon>
    </lineage>
</organism>
<sequence>MIITPDRRLTWMRVGVGLAAALGIAVAIGVPSALLPNSFFVRMTPAPWWSYAAWAVTAVLSGALIATYVHAASATPRAPSRAGFAATLGSMLAVGCPVCNKLVIAALGVSGALQVWAPLQPVLAVASLTLLGWALWRRLSTLRSCPVGSSPAAAAEDRHQPAPGQL</sequence>
<dbReference type="AlphaFoldDB" id="A0A0J6YL27"/>
<keyword evidence="1" id="KW-1133">Transmembrane helix</keyword>
<feature type="transmembrane region" description="Helical" evidence="1">
    <location>
        <begin position="51"/>
        <end position="71"/>
    </location>
</feature>
<feature type="transmembrane region" description="Helical" evidence="1">
    <location>
        <begin position="83"/>
        <end position="109"/>
    </location>
</feature>
<protein>
    <submittedName>
        <fullName evidence="2">Uncharacterized protein</fullName>
    </submittedName>
</protein>
<keyword evidence="3" id="KW-1185">Reference proteome</keyword>
<keyword evidence="1" id="KW-0812">Transmembrane</keyword>
<keyword evidence="1" id="KW-0472">Membrane</keyword>
<comment type="caution">
    <text evidence="2">The sequence shown here is derived from an EMBL/GenBank/DDBJ whole genome shotgun (WGS) entry which is preliminary data.</text>
</comment>
<dbReference type="EMBL" id="JYNL01000039">
    <property type="protein sequence ID" value="KMO73476.1"/>
    <property type="molecule type" value="Genomic_DNA"/>
</dbReference>
<proteinExistence type="predicted"/>
<dbReference type="Proteomes" id="UP000036513">
    <property type="component" value="Unassembled WGS sequence"/>
</dbReference>
<accession>A0A0J6YL27</accession>
<evidence type="ECO:0000256" key="1">
    <source>
        <dbReference type="SAM" id="Phobius"/>
    </source>
</evidence>
<name>A0A0J6YL27_9MYCO</name>
<dbReference type="STRING" id="37916.MCHLDSM_03822"/>